<dbReference type="Proteomes" id="UP000198034">
    <property type="component" value="Unassembled WGS sequence"/>
</dbReference>
<dbReference type="PANTHER" id="PTHR33336">
    <property type="entry name" value="QUINOL MONOOXYGENASE YGIN-RELATED"/>
    <property type="match status" value="1"/>
</dbReference>
<proteinExistence type="predicted"/>
<name>A0A246G9G5_9FLAO</name>
<protein>
    <recommendedName>
        <fullName evidence="1">ABM domain-containing protein</fullName>
    </recommendedName>
</protein>
<dbReference type="InterPro" id="IPR050744">
    <property type="entry name" value="AI-2_Isomerase_LsrG"/>
</dbReference>
<feature type="domain" description="ABM" evidence="1">
    <location>
        <begin position="3"/>
        <end position="93"/>
    </location>
</feature>
<organism evidence="2 3">
    <name type="scientific">Flavobacterium columnare</name>
    <dbReference type="NCBI Taxonomy" id="996"/>
    <lineage>
        <taxon>Bacteria</taxon>
        <taxon>Pseudomonadati</taxon>
        <taxon>Bacteroidota</taxon>
        <taxon>Flavobacteriia</taxon>
        <taxon>Flavobacteriales</taxon>
        <taxon>Flavobacteriaceae</taxon>
        <taxon>Flavobacterium</taxon>
    </lineage>
</organism>
<dbReference type="Gene3D" id="3.30.70.100">
    <property type="match status" value="1"/>
</dbReference>
<dbReference type="InterPro" id="IPR007138">
    <property type="entry name" value="ABM_dom"/>
</dbReference>
<dbReference type="GO" id="GO:0003824">
    <property type="term" value="F:catalytic activity"/>
    <property type="evidence" value="ECO:0007669"/>
    <property type="project" value="TreeGrafter"/>
</dbReference>
<dbReference type="GeneID" id="96799538"/>
<dbReference type="SUPFAM" id="SSF54909">
    <property type="entry name" value="Dimeric alpha+beta barrel"/>
    <property type="match status" value="1"/>
</dbReference>
<dbReference type="PANTHER" id="PTHR33336:SF15">
    <property type="entry name" value="ABM DOMAIN-CONTAINING PROTEIN"/>
    <property type="match status" value="1"/>
</dbReference>
<gene>
    <name evidence="2" type="ORF">BWK62_10135</name>
</gene>
<dbReference type="AlphaFoldDB" id="A0A246G9G5"/>
<evidence type="ECO:0000313" key="3">
    <source>
        <dbReference type="Proteomes" id="UP000198034"/>
    </source>
</evidence>
<comment type="caution">
    <text evidence="2">The sequence shown here is derived from an EMBL/GenBank/DDBJ whole genome shotgun (WGS) entry which is preliminary data.</text>
</comment>
<dbReference type="Pfam" id="PF03992">
    <property type="entry name" value="ABM"/>
    <property type="match status" value="1"/>
</dbReference>
<dbReference type="InterPro" id="IPR011008">
    <property type="entry name" value="Dimeric_a/b-barrel"/>
</dbReference>
<dbReference type="RefSeq" id="WP_088398581.1">
    <property type="nucleotide sequence ID" value="NZ_MTDB01000023.1"/>
</dbReference>
<evidence type="ECO:0000313" key="2">
    <source>
        <dbReference type="EMBL" id="OWP76226.1"/>
    </source>
</evidence>
<dbReference type="OrthoDB" id="9806189at2"/>
<evidence type="ECO:0000259" key="1">
    <source>
        <dbReference type="PROSITE" id="PS51725"/>
    </source>
</evidence>
<accession>A0A246G9G5</accession>
<dbReference type="EMBL" id="MTCY01000029">
    <property type="protein sequence ID" value="OWP76226.1"/>
    <property type="molecule type" value="Genomic_DNA"/>
</dbReference>
<sequence>MSKNVTVKIKVENQYISLFLEMAKIMIENTKKEKGNISYTLYNEYNDQSSFIFVEEFLDSEAFEFHLNTDYYKEFIRKLTPMLRQEPIVKSYFDNK</sequence>
<dbReference type="PROSITE" id="PS51725">
    <property type="entry name" value="ABM"/>
    <property type="match status" value="1"/>
</dbReference>
<reference evidence="2 3" key="1">
    <citation type="journal article" date="2017" name="Infect. Genet. Evol.">
        <title>Comparative genome analysis of fish pathogen Flavobacterium columnare reveals extensive sequence diversity within the species.</title>
        <authorList>
            <person name="Kayansamruaj P."/>
            <person name="Dong H.T."/>
            <person name="Hirono I."/>
            <person name="Kondo H."/>
            <person name="Senapin S."/>
            <person name="Rodkhum C."/>
        </authorList>
    </citation>
    <scope>NUCLEOTIDE SEQUENCE [LARGE SCALE GENOMIC DNA]</scope>
    <source>
        <strain evidence="2 3">1214</strain>
    </source>
</reference>